<dbReference type="EMBL" id="ACCL02000002">
    <property type="protein sequence ID" value="EET62594.1"/>
    <property type="molecule type" value="Genomic_DNA"/>
</dbReference>
<dbReference type="PROSITE" id="PS50928">
    <property type="entry name" value="ABC_TM1"/>
    <property type="match status" value="1"/>
</dbReference>
<dbReference type="Pfam" id="PF00528">
    <property type="entry name" value="BPD_transp_1"/>
    <property type="match status" value="1"/>
</dbReference>
<evidence type="ECO:0000259" key="8">
    <source>
        <dbReference type="PROSITE" id="PS50928"/>
    </source>
</evidence>
<comment type="subcellular location">
    <subcellularLocation>
        <location evidence="1 7">Cell membrane</location>
        <topology evidence="1 7">Multi-pass membrane protein</topology>
    </subcellularLocation>
</comment>
<keyword evidence="2 7" id="KW-0813">Transport</keyword>
<keyword evidence="5 7" id="KW-1133">Transmembrane helix</keyword>
<evidence type="ECO:0000256" key="1">
    <source>
        <dbReference type="ARBA" id="ARBA00004651"/>
    </source>
</evidence>
<feature type="transmembrane region" description="Helical" evidence="7">
    <location>
        <begin position="28"/>
        <end position="48"/>
    </location>
</feature>
<dbReference type="PANTHER" id="PTHR43227:SF7">
    <property type="entry name" value="ARABINOOLIGOSACCHARIDES TRANSPORT SYSTEM PERMEASE PROTEIN ARAP"/>
    <property type="match status" value="1"/>
</dbReference>
<dbReference type="InterPro" id="IPR050809">
    <property type="entry name" value="UgpAE/MalFG_permease"/>
</dbReference>
<dbReference type="GO" id="GO:0055085">
    <property type="term" value="P:transmembrane transport"/>
    <property type="evidence" value="ECO:0007669"/>
    <property type="project" value="InterPro"/>
</dbReference>
<evidence type="ECO:0000256" key="5">
    <source>
        <dbReference type="ARBA" id="ARBA00022989"/>
    </source>
</evidence>
<evidence type="ECO:0000256" key="7">
    <source>
        <dbReference type="RuleBase" id="RU363032"/>
    </source>
</evidence>
<feature type="transmembrane region" description="Helical" evidence="7">
    <location>
        <begin position="126"/>
        <end position="148"/>
    </location>
</feature>
<keyword evidence="6 7" id="KW-0472">Membrane</keyword>
<dbReference type="CDD" id="cd06261">
    <property type="entry name" value="TM_PBP2"/>
    <property type="match status" value="1"/>
</dbReference>
<sequence>MQQGSLAELLYIRRKAEWEVMKKNKTMIVCFILPCVIALVGMFLYPVVRTVIMSFFSVGSVTADVSEWTFNGFGNYLRIFNSATWRISMWNMIRIWFVGGILTLALALLFAVILTGEIRFKKFFRAAIYMPNVISAVALATMWIQYIYNQDYGMLNQMLRMVGLDGVKWLGTDMKFWAMLFAFVFGAVGYYMLIFISGIERIPQDIYEAATIDGANKIQQFGKITMPLLKGITKTNITFWSINTATFFMWSKMFSPVDTEASTIAPVVYLYDLVFGGKGVTERDAGAGAAVGVVLALIIIAVYFAVNKLIKDDDLEF</sequence>
<dbReference type="eggNOG" id="COG1175">
    <property type="taxonomic scope" value="Bacteria"/>
</dbReference>
<keyword evidence="10" id="KW-1185">Reference proteome</keyword>
<evidence type="ECO:0000313" key="10">
    <source>
        <dbReference type="Proteomes" id="UP000005561"/>
    </source>
</evidence>
<dbReference type="Gene3D" id="1.10.3720.10">
    <property type="entry name" value="MetI-like"/>
    <property type="match status" value="1"/>
</dbReference>
<comment type="caution">
    <text evidence="9">The sequence shown here is derived from an EMBL/GenBank/DDBJ whole genome shotgun (WGS) entry which is preliminary data.</text>
</comment>
<gene>
    <name evidence="9" type="ORF">BRYFOR_05629</name>
</gene>
<evidence type="ECO:0000256" key="3">
    <source>
        <dbReference type="ARBA" id="ARBA00022475"/>
    </source>
</evidence>
<comment type="similarity">
    <text evidence="7">Belongs to the binding-protein-dependent transport system permease family.</text>
</comment>
<proteinExistence type="inferred from homology"/>
<dbReference type="AlphaFoldDB" id="C6LAI7"/>
<organism evidence="9 10">
    <name type="scientific">Marvinbryantia formatexigens DSM 14469</name>
    <dbReference type="NCBI Taxonomy" id="478749"/>
    <lineage>
        <taxon>Bacteria</taxon>
        <taxon>Bacillati</taxon>
        <taxon>Bacillota</taxon>
        <taxon>Clostridia</taxon>
        <taxon>Lachnospirales</taxon>
        <taxon>Lachnospiraceae</taxon>
        <taxon>Marvinbryantia</taxon>
    </lineage>
</organism>
<dbReference type="STRING" id="168384.SAMN05660368_02900"/>
<dbReference type="GO" id="GO:0005886">
    <property type="term" value="C:plasma membrane"/>
    <property type="evidence" value="ECO:0007669"/>
    <property type="project" value="UniProtKB-SubCell"/>
</dbReference>
<evidence type="ECO:0000313" key="9">
    <source>
        <dbReference type="EMBL" id="EET62594.1"/>
    </source>
</evidence>
<keyword evidence="3" id="KW-1003">Cell membrane</keyword>
<evidence type="ECO:0000256" key="2">
    <source>
        <dbReference type="ARBA" id="ARBA00022448"/>
    </source>
</evidence>
<feature type="domain" description="ABC transmembrane type-1" evidence="8">
    <location>
        <begin position="89"/>
        <end position="306"/>
    </location>
</feature>
<keyword evidence="4 7" id="KW-0812">Transmembrane</keyword>
<name>C6LAI7_9FIRM</name>
<protein>
    <submittedName>
        <fullName evidence="9">ABC transporter, permease protein</fullName>
    </submittedName>
</protein>
<dbReference type="Proteomes" id="UP000005561">
    <property type="component" value="Unassembled WGS sequence"/>
</dbReference>
<feature type="transmembrane region" description="Helical" evidence="7">
    <location>
        <begin position="95"/>
        <end position="114"/>
    </location>
</feature>
<feature type="transmembrane region" description="Helical" evidence="7">
    <location>
        <begin position="176"/>
        <end position="196"/>
    </location>
</feature>
<dbReference type="PANTHER" id="PTHR43227">
    <property type="entry name" value="BLL4140 PROTEIN"/>
    <property type="match status" value="1"/>
</dbReference>
<evidence type="ECO:0000256" key="4">
    <source>
        <dbReference type="ARBA" id="ARBA00022692"/>
    </source>
</evidence>
<accession>C6LAI7</accession>
<feature type="transmembrane region" description="Helical" evidence="7">
    <location>
        <begin position="285"/>
        <end position="306"/>
    </location>
</feature>
<dbReference type="InterPro" id="IPR035906">
    <property type="entry name" value="MetI-like_sf"/>
</dbReference>
<evidence type="ECO:0000256" key="6">
    <source>
        <dbReference type="ARBA" id="ARBA00023136"/>
    </source>
</evidence>
<dbReference type="InterPro" id="IPR000515">
    <property type="entry name" value="MetI-like"/>
</dbReference>
<reference evidence="9" key="1">
    <citation type="submission" date="2009-07" db="EMBL/GenBank/DDBJ databases">
        <authorList>
            <person name="Weinstock G."/>
            <person name="Sodergren E."/>
            <person name="Clifton S."/>
            <person name="Fulton L."/>
            <person name="Fulton B."/>
            <person name="Courtney L."/>
            <person name="Fronick C."/>
            <person name="Harrison M."/>
            <person name="Strong C."/>
            <person name="Farmer C."/>
            <person name="Delahaunty K."/>
            <person name="Markovic C."/>
            <person name="Hall O."/>
            <person name="Minx P."/>
            <person name="Tomlinson C."/>
            <person name="Mitreva M."/>
            <person name="Nelson J."/>
            <person name="Hou S."/>
            <person name="Wollam A."/>
            <person name="Pepin K.H."/>
            <person name="Johnson M."/>
            <person name="Bhonagiri V."/>
            <person name="Nash W.E."/>
            <person name="Warren W."/>
            <person name="Chinwalla A."/>
            <person name="Mardis E.R."/>
            <person name="Wilson R.K."/>
        </authorList>
    </citation>
    <scope>NUCLEOTIDE SEQUENCE [LARGE SCALE GENOMIC DNA]</scope>
    <source>
        <strain evidence="9">DSM 14469</strain>
    </source>
</reference>
<dbReference type="SUPFAM" id="SSF161098">
    <property type="entry name" value="MetI-like"/>
    <property type="match status" value="1"/>
</dbReference>